<organism evidence="1 2">
    <name type="scientific">Flavobacterium flevense</name>
    <dbReference type="NCBI Taxonomy" id="983"/>
    <lineage>
        <taxon>Bacteria</taxon>
        <taxon>Pseudomonadati</taxon>
        <taxon>Bacteroidota</taxon>
        <taxon>Flavobacteriia</taxon>
        <taxon>Flavobacteriales</taxon>
        <taxon>Flavobacteriaceae</taxon>
        <taxon>Flavobacterium</taxon>
    </lineage>
</organism>
<accession>A0A4Y4B3Z1</accession>
<dbReference type="Proteomes" id="UP000316775">
    <property type="component" value="Unassembled WGS sequence"/>
</dbReference>
<gene>
    <name evidence="1" type="ORF">FFL01_31730</name>
</gene>
<protein>
    <submittedName>
        <fullName evidence="1">Uncharacterized protein</fullName>
    </submittedName>
</protein>
<name>A0A4Y4B3Z1_9FLAO</name>
<comment type="caution">
    <text evidence="1">The sequence shown here is derived from an EMBL/GenBank/DDBJ whole genome shotgun (WGS) entry which is preliminary data.</text>
</comment>
<dbReference type="AlphaFoldDB" id="A0A4Y4B3Z1"/>
<proteinExistence type="predicted"/>
<keyword evidence="2" id="KW-1185">Reference proteome</keyword>
<dbReference type="EMBL" id="BJNP01000053">
    <property type="protein sequence ID" value="GEC73634.1"/>
    <property type="molecule type" value="Genomic_DNA"/>
</dbReference>
<sequence length="54" mass="6452">MFKKTDINFTNGHESKEVSVLSNYKQRKKRNLISRLLKFVIIMFELEFSLETAK</sequence>
<evidence type="ECO:0000313" key="2">
    <source>
        <dbReference type="Proteomes" id="UP000316775"/>
    </source>
</evidence>
<evidence type="ECO:0000313" key="1">
    <source>
        <dbReference type="EMBL" id="GEC73634.1"/>
    </source>
</evidence>
<reference evidence="1 2" key="1">
    <citation type="submission" date="2019-06" db="EMBL/GenBank/DDBJ databases">
        <title>Whole genome shotgun sequence of Flavobacterium flevense NBRC 14960.</title>
        <authorList>
            <person name="Hosoyama A."/>
            <person name="Uohara A."/>
            <person name="Ohji S."/>
            <person name="Ichikawa N."/>
        </authorList>
    </citation>
    <scope>NUCLEOTIDE SEQUENCE [LARGE SCALE GENOMIC DNA]</scope>
    <source>
        <strain evidence="1 2">NBRC 14960</strain>
    </source>
</reference>
<dbReference type="STRING" id="983.SAMN05443543_101141"/>